<evidence type="ECO:0000256" key="1">
    <source>
        <dbReference type="ARBA" id="ARBA00004651"/>
    </source>
</evidence>
<dbReference type="GO" id="GO:0022857">
    <property type="term" value="F:transmembrane transporter activity"/>
    <property type="evidence" value="ECO:0007669"/>
    <property type="project" value="InterPro"/>
</dbReference>
<dbReference type="Gene3D" id="1.20.1250.20">
    <property type="entry name" value="MFS general substrate transporter like domains"/>
    <property type="match status" value="1"/>
</dbReference>
<evidence type="ECO:0000256" key="6">
    <source>
        <dbReference type="SAM" id="Phobius"/>
    </source>
</evidence>
<dbReference type="InterPro" id="IPR020846">
    <property type="entry name" value="MFS_dom"/>
</dbReference>
<dbReference type="CDD" id="cd17324">
    <property type="entry name" value="MFS_NepI_like"/>
    <property type="match status" value="1"/>
</dbReference>
<dbReference type="PANTHER" id="PTHR43124">
    <property type="entry name" value="PURINE EFFLUX PUMP PBUE"/>
    <property type="match status" value="1"/>
</dbReference>
<feature type="transmembrane region" description="Helical" evidence="6">
    <location>
        <begin position="95"/>
        <end position="116"/>
    </location>
</feature>
<sequence length="419" mass="42896">MPAAVFSLAFAAFAIGTTEFVIVGLLPDIGRAFGISVSTAGLLVSFYALAITVGTPVVSAVTARLPRRALLLALMAFFTLCNLAAGLSTAFPALLVIRIVMAVAHGVFFGLGTTVAMSLVPSEKSGRAVAIMVSGLTVAMVTGVPGGTWLGDLMSWRLPFLVVAAMGALATIGLWRFLPALAAQRSAGTVLSQLALLKSQALMPLYAIAALGMGATFAVFTYLSPLLAHATGFRSEGVTLGLMVFGLGSVVGTISGGRLSDRYGPKLSMNIALAGIAASVGTLLLTAHHPVLVLVNLFVWGAFAFAVPPIMQATVVLVARRVAPEAVGTAAGLNVAAFNLGISGGSFVGGLTLAGVDVLTTVYAGVALAVVGLVVVARYRWSERPAVVRARDALGRCKDAVVCRAQQATRSSSLARRSP</sequence>
<keyword evidence="2" id="KW-1003">Cell membrane</keyword>
<gene>
    <name evidence="8" type="ORF">AWB77_04563</name>
</gene>
<feature type="transmembrane region" description="Helical" evidence="6">
    <location>
        <begin position="205"/>
        <end position="228"/>
    </location>
</feature>
<name>A0A158CUS7_9BURK</name>
<proteinExistence type="predicted"/>
<feature type="transmembrane region" description="Helical" evidence="6">
    <location>
        <begin position="44"/>
        <end position="63"/>
    </location>
</feature>
<keyword evidence="5 6" id="KW-0472">Membrane</keyword>
<dbReference type="Proteomes" id="UP000054903">
    <property type="component" value="Unassembled WGS sequence"/>
</dbReference>
<comment type="caution">
    <text evidence="8">The sequence shown here is derived from an EMBL/GenBank/DDBJ whole genome shotgun (WGS) entry which is preliminary data.</text>
</comment>
<evidence type="ECO:0000259" key="7">
    <source>
        <dbReference type="PROSITE" id="PS50850"/>
    </source>
</evidence>
<dbReference type="EMBL" id="FCNX02000012">
    <property type="protein sequence ID" value="SAK86074.1"/>
    <property type="molecule type" value="Genomic_DNA"/>
</dbReference>
<evidence type="ECO:0000256" key="4">
    <source>
        <dbReference type="ARBA" id="ARBA00022989"/>
    </source>
</evidence>
<dbReference type="PANTHER" id="PTHR43124:SF3">
    <property type="entry name" value="CHLORAMPHENICOL EFFLUX PUMP RV0191"/>
    <property type="match status" value="1"/>
</dbReference>
<protein>
    <submittedName>
        <fullName evidence="8">Major facilitator transporter</fullName>
    </submittedName>
</protein>
<feature type="transmembrane region" description="Helical" evidence="6">
    <location>
        <begin position="156"/>
        <end position="178"/>
    </location>
</feature>
<dbReference type="SUPFAM" id="SSF103473">
    <property type="entry name" value="MFS general substrate transporter"/>
    <property type="match status" value="1"/>
</dbReference>
<keyword evidence="4 6" id="KW-1133">Transmembrane helix</keyword>
<dbReference type="PROSITE" id="PS50850">
    <property type="entry name" value="MFS"/>
    <property type="match status" value="1"/>
</dbReference>
<dbReference type="InterPro" id="IPR050189">
    <property type="entry name" value="MFS_Efflux_Transporters"/>
</dbReference>
<dbReference type="AlphaFoldDB" id="A0A158CUS7"/>
<feature type="transmembrane region" description="Helical" evidence="6">
    <location>
        <begin position="362"/>
        <end position="381"/>
    </location>
</feature>
<feature type="transmembrane region" description="Helical" evidence="6">
    <location>
        <begin position="297"/>
        <end position="319"/>
    </location>
</feature>
<evidence type="ECO:0000256" key="2">
    <source>
        <dbReference type="ARBA" id="ARBA00022475"/>
    </source>
</evidence>
<evidence type="ECO:0000313" key="8">
    <source>
        <dbReference type="EMBL" id="SAK86074.1"/>
    </source>
</evidence>
<comment type="subcellular location">
    <subcellularLocation>
        <location evidence="1">Cell membrane</location>
        <topology evidence="1">Multi-pass membrane protein</topology>
    </subcellularLocation>
</comment>
<feature type="transmembrane region" description="Helical" evidence="6">
    <location>
        <begin position="70"/>
        <end position="89"/>
    </location>
</feature>
<dbReference type="Pfam" id="PF07690">
    <property type="entry name" value="MFS_1"/>
    <property type="match status" value="1"/>
</dbReference>
<keyword evidence="3 6" id="KW-0812">Transmembrane</keyword>
<feature type="transmembrane region" description="Helical" evidence="6">
    <location>
        <begin position="331"/>
        <end position="356"/>
    </location>
</feature>
<dbReference type="RefSeq" id="WP_063936542.1">
    <property type="nucleotide sequence ID" value="NZ_FCNX02000012.1"/>
</dbReference>
<accession>A0A158CUS7</accession>
<organism evidence="8 9">
    <name type="scientific">Caballeronia fortuita</name>
    <dbReference type="NCBI Taxonomy" id="1777138"/>
    <lineage>
        <taxon>Bacteria</taxon>
        <taxon>Pseudomonadati</taxon>
        <taxon>Pseudomonadota</taxon>
        <taxon>Betaproteobacteria</taxon>
        <taxon>Burkholderiales</taxon>
        <taxon>Burkholderiaceae</taxon>
        <taxon>Caballeronia</taxon>
    </lineage>
</organism>
<dbReference type="STRING" id="1777138.AWB77_04563"/>
<feature type="transmembrane region" description="Helical" evidence="6">
    <location>
        <begin position="128"/>
        <end position="150"/>
    </location>
</feature>
<evidence type="ECO:0000313" key="9">
    <source>
        <dbReference type="Proteomes" id="UP000054903"/>
    </source>
</evidence>
<feature type="domain" description="Major facilitator superfamily (MFS) profile" evidence="7">
    <location>
        <begin position="4"/>
        <end position="384"/>
    </location>
</feature>
<dbReference type="InterPro" id="IPR011701">
    <property type="entry name" value="MFS"/>
</dbReference>
<feature type="transmembrane region" description="Helical" evidence="6">
    <location>
        <begin position="271"/>
        <end position="291"/>
    </location>
</feature>
<dbReference type="InterPro" id="IPR036259">
    <property type="entry name" value="MFS_trans_sf"/>
</dbReference>
<reference evidence="8" key="1">
    <citation type="submission" date="2016-01" db="EMBL/GenBank/DDBJ databases">
        <authorList>
            <person name="Peeters C."/>
        </authorList>
    </citation>
    <scope>NUCLEOTIDE SEQUENCE</scope>
    <source>
        <strain evidence="8">LMG 29320</strain>
    </source>
</reference>
<keyword evidence="9" id="KW-1185">Reference proteome</keyword>
<evidence type="ECO:0000256" key="5">
    <source>
        <dbReference type="ARBA" id="ARBA00023136"/>
    </source>
</evidence>
<dbReference type="GO" id="GO:0005886">
    <property type="term" value="C:plasma membrane"/>
    <property type="evidence" value="ECO:0007669"/>
    <property type="project" value="UniProtKB-SubCell"/>
</dbReference>
<feature type="transmembrane region" description="Helical" evidence="6">
    <location>
        <begin position="240"/>
        <end position="259"/>
    </location>
</feature>
<evidence type="ECO:0000256" key="3">
    <source>
        <dbReference type="ARBA" id="ARBA00022692"/>
    </source>
</evidence>